<dbReference type="PANTHER" id="PTHR33064:SF37">
    <property type="entry name" value="RIBONUCLEASE H"/>
    <property type="match status" value="1"/>
</dbReference>
<proteinExistence type="predicted"/>
<dbReference type="InterPro" id="IPR043128">
    <property type="entry name" value="Rev_trsase/Diguanyl_cyclase"/>
</dbReference>
<evidence type="ECO:0000313" key="2">
    <source>
        <dbReference type="Proteomes" id="UP000324222"/>
    </source>
</evidence>
<reference evidence="1 2" key="1">
    <citation type="submission" date="2019-05" db="EMBL/GenBank/DDBJ databases">
        <title>Another draft genome of Portunus trituberculatus and its Hox gene families provides insights of decapod evolution.</title>
        <authorList>
            <person name="Jeong J.-H."/>
            <person name="Song I."/>
            <person name="Kim S."/>
            <person name="Choi T."/>
            <person name="Kim D."/>
            <person name="Ryu S."/>
            <person name="Kim W."/>
        </authorList>
    </citation>
    <scope>NUCLEOTIDE SEQUENCE [LARGE SCALE GENOMIC DNA]</scope>
    <source>
        <tissue evidence="1">Muscle</tissue>
    </source>
</reference>
<dbReference type="PANTHER" id="PTHR33064">
    <property type="entry name" value="POL PROTEIN"/>
    <property type="match status" value="1"/>
</dbReference>
<dbReference type="Proteomes" id="UP000324222">
    <property type="component" value="Unassembled WGS sequence"/>
</dbReference>
<evidence type="ECO:0000313" key="1">
    <source>
        <dbReference type="EMBL" id="MPC83001.1"/>
    </source>
</evidence>
<name>A0A5B7IC34_PORTR</name>
<gene>
    <name evidence="1" type="primary">pol_45</name>
    <name evidence="1" type="ORF">E2C01_077690</name>
</gene>
<accession>A0A5B7IC34</accession>
<dbReference type="InterPro" id="IPR051320">
    <property type="entry name" value="Viral_Replic_Matur_Polypro"/>
</dbReference>
<comment type="caution">
    <text evidence="1">The sequence shown here is derived from an EMBL/GenBank/DDBJ whole genome shotgun (WGS) entry which is preliminary data.</text>
</comment>
<keyword evidence="2" id="KW-1185">Reference proteome</keyword>
<dbReference type="GO" id="GO:0071897">
    <property type="term" value="P:DNA biosynthetic process"/>
    <property type="evidence" value="ECO:0007669"/>
    <property type="project" value="UniProtKB-ARBA"/>
</dbReference>
<dbReference type="InterPro" id="IPR043502">
    <property type="entry name" value="DNA/RNA_pol_sf"/>
</dbReference>
<dbReference type="Gene3D" id="3.30.70.270">
    <property type="match status" value="1"/>
</dbReference>
<dbReference type="AlphaFoldDB" id="A0A5B7IC34"/>
<organism evidence="1 2">
    <name type="scientific">Portunus trituberculatus</name>
    <name type="common">Swimming crab</name>
    <name type="synonym">Neptunus trituberculatus</name>
    <dbReference type="NCBI Taxonomy" id="210409"/>
    <lineage>
        <taxon>Eukaryota</taxon>
        <taxon>Metazoa</taxon>
        <taxon>Ecdysozoa</taxon>
        <taxon>Arthropoda</taxon>
        <taxon>Crustacea</taxon>
        <taxon>Multicrustacea</taxon>
        <taxon>Malacostraca</taxon>
        <taxon>Eumalacostraca</taxon>
        <taxon>Eucarida</taxon>
        <taxon>Decapoda</taxon>
        <taxon>Pleocyemata</taxon>
        <taxon>Brachyura</taxon>
        <taxon>Eubrachyura</taxon>
        <taxon>Portunoidea</taxon>
        <taxon>Portunidae</taxon>
        <taxon>Portuninae</taxon>
        <taxon>Portunus</taxon>
    </lineage>
</organism>
<dbReference type="EMBL" id="VSRR010061254">
    <property type="protein sequence ID" value="MPC83001.1"/>
    <property type="molecule type" value="Genomic_DNA"/>
</dbReference>
<dbReference type="SUPFAM" id="SSF56672">
    <property type="entry name" value="DNA/RNA polymerases"/>
    <property type="match status" value="1"/>
</dbReference>
<sequence length="152" mass="16453">MDLYSRSPSAILDSLGFILGSDCLQPQPDKVEALFKIPPPSTKKLLRGFIEILSFYKSLIPQASFLTAPLTDLLHRLFSSTSQGPSEHLTGYLEPRQQPDGRKLPGLSKDCSLLCCPGFTLYLLPGAVNESASSVGEISVLLALTPSEGDSW</sequence>
<protein>
    <submittedName>
        <fullName evidence="1">Retrovirus-related Pol polyprotein from transposon opus</fullName>
    </submittedName>
</protein>